<comment type="caution">
    <text evidence="2">The sequence shown here is derived from an EMBL/GenBank/DDBJ whole genome shotgun (WGS) entry which is preliminary data.</text>
</comment>
<feature type="transmembrane region" description="Helical" evidence="1">
    <location>
        <begin position="36"/>
        <end position="55"/>
    </location>
</feature>
<keyword evidence="1" id="KW-1133">Transmembrane helix</keyword>
<gene>
    <name evidence="2" type="ORF">AZE42_12162</name>
</gene>
<evidence type="ECO:0000313" key="2">
    <source>
        <dbReference type="EMBL" id="OJA14735.1"/>
    </source>
</evidence>
<accession>A0A1J8Q231</accession>
<keyword evidence="3" id="KW-1185">Reference proteome</keyword>
<reference evidence="2 3" key="1">
    <citation type="submission" date="2016-03" db="EMBL/GenBank/DDBJ databases">
        <title>Comparative genomics of the ectomycorrhizal sister species Rhizopogon vinicolor and Rhizopogon vesiculosus (Basidiomycota: Boletales) reveals a divergence of the mating type B locus.</title>
        <authorList>
            <person name="Mujic A.B."/>
            <person name="Kuo A."/>
            <person name="Tritt A."/>
            <person name="Lipzen A."/>
            <person name="Chen C."/>
            <person name="Johnson J."/>
            <person name="Sharma A."/>
            <person name="Barry K."/>
            <person name="Grigoriev I.V."/>
            <person name="Spatafora J.W."/>
        </authorList>
    </citation>
    <scope>NUCLEOTIDE SEQUENCE [LARGE SCALE GENOMIC DNA]</scope>
    <source>
        <strain evidence="2 3">AM-OR11-056</strain>
    </source>
</reference>
<name>A0A1J8Q231_9AGAM</name>
<dbReference type="EMBL" id="LVVM01003505">
    <property type="protein sequence ID" value="OJA14735.1"/>
    <property type="molecule type" value="Genomic_DNA"/>
</dbReference>
<evidence type="ECO:0000256" key="1">
    <source>
        <dbReference type="SAM" id="Phobius"/>
    </source>
</evidence>
<dbReference type="AlphaFoldDB" id="A0A1J8Q231"/>
<keyword evidence="1" id="KW-0812">Transmembrane</keyword>
<protein>
    <submittedName>
        <fullName evidence="2">Uncharacterized protein</fullName>
    </submittedName>
</protein>
<sequence>MSHRSLVLAWCTVPLHTEQKITWHSERLVFCKAPRIWFVMLTTLGKFLLMLLVVGEEAAQTLVGQEVLKGGNKAIVKLLESMSTGSLVKMHLPRAHCAEAAEKILGIRLTVHKNAPLNPSANTQG</sequence>
<organism evidence="2 3">
    <name type="scientific">Rhizopogon vesiculosus</name>
    <dbReference type="NCBI Taxonomy" id="180088"/>
    <lineage>
        <taxon>Eukaryota</taxon>
        <taxon>Fungi</taxon>
        <taxon>Dikarya</taxon>
        <taxon>Basidiomycota</taxon>
        <taxon>Agaricomycotina</taxon>
        <taxon>Agaricomycetes</taxon>
        <taxon>Agaricomycetidae</taxon>
        <taxon>Boletales</taxon>
        <taxon>Suillineae</taxon>
        <taxon>Rhizopogonaceae</taxon>
        <taxon>Rhizopogon</taxon>
    </lineage>
</organism>
<dbReference type="OrthoDB" id="10599241at2759"/>
<keyword evidence="1" id="KW-0472">Membrane</keyword>
<proteinExistence type="predicted"/>
<evidence type="ECO:0000313" key="3">
    <source>
        <dbReference type="Proteomes" id="UP000183567"/>
    </source>
</evidence>
<dbReference type="Proteomes" id="UP000183567">
    <property type="component" value="Unassembled WGS sequence"/>
</dbReference>